<feature type="transmembrane region" description="Helical" evidence="6">
    <location>
        <begin position="47"/>
        <end position="69"/>
    </location>
</feature>
<feature type="transmembrane region" description="Helical" evidence="6">
    <location>
        <begin position="207"/>
        <end position="227"/>
    </location>
</feature>
<feature type="transmembrane region" description="Helical" evidence="6">
    <location>
        <begin position="266"/>
        <end position="287"/>
    </location>
</feature>
<comment type="caution">
    <text evidence="7">The sequence shown here is derived from an EMBL/GenBank/DDBJ whole genome shotgun (WGS) entry which is preliminary data.</text>
</comment>
<keyword evidence="4 6" id="KW-1133">Transmembrane helix</keyword>
<keyword evidence="8" id="KW-1185">Reference proteome</keyword>
<evidence type="ECO:0000256" key="3">
    <source>
        <dbReference type="ARBA" id="ARBA00022692"/>
    </source>
</evidence>
<name>A0ABW0GK49_9MICO</name>
<sequence length="316" mass="31169">MTAGAAAPGTPAGRRGALTWLSVVVGVGVLVLGAWVVAARWDEVGPALATIGAGPSVLALGLTLVGVLATGECWRVLLAGLGGRPAPSVAHRVFYVTQAGKYVPGSLWPVLAQAALARRYGVGRATVVTASTLFLLLHTVTGVVVGVVALGPTAAGSWGRLLYPVALAGLLVLLPPVLGRLLGLLARSGRVRPGTPPSWGATARATALMALAWAAYGAATWVLLVPLSPGTADAALARTAVGAYALAWVVGFLAVAAPAGVGAREAVLVAVLQPGVGLGGALSVALVSRVVLTVADLGLAAASSGVLGRRGTGTAP</sequence>
<comment type="subcellular location">
    <subcellularLocation>
        <location evidence="1">Cell membrane</location>
        <topology evidence="1">Multi-pass membrane protein</topology>
    </subcellularLocation>
</comment>
<feature type="transmembrane region" description="Helical" evidence="6">
    <location>
        <begin position="239"/>
        <end position="259"/>
    </location>
</feature>
<evidence type="ECO:0000256" key="4">
    <source>
        <dbReference type="ARBA" id="ARBA00022989"/>
    </source>
</evidence>
<evidence type="ECO:0000256" key="6">
    <source>
        <dbReference type="SAM" id="Phobius"/>
    </source>
</evidence>
<organism evidence="7 8">
    <name type="scientific">Aquipuribacter nitratireducens</name>
    <dbReference type="NCBI Taxonomy" id="650104"/>
    <lineage>
        <taxon>Bacteria</taxon>
        <taxon>Bacillati</taxon>
        <taxon>Actinomycetota</taxon>
        <taxon>Actinomycetes</taxon>
        <taxon>Micrococcales</taxon>
        <taxon>Intrasporangiaceae</taxon>
        <taxon>Aquipuribacter</taxon>
    </lineage>
</organism>
<keyword evidence="3 6" id="KW-0812">Transmembrane</keyword>
<keyword evidence="5 6" id="KW-0472">Membrane</keyword>
<gene>
    <name evidence="7" type="ORF">ACFPJ6_05550</name>
</gene>
<dbReference type="EMBL" id="JBHSLD010000006">
    <property type="protein sequence ID" value="MFC5380248.1"/>
    <property type="molecule type" value="Genomic_DNA"/>
</dbReference>
<feature type="transmembrane region" description="Helical" evidence="6">
    <location>
        <begin position="20"/>
        <end position="41"/>
    </location>
</feature>
<dbReference type="Pfam" id="PF03706">
    <property type="entry name" value="LPG_synthase_TM"/>
    <property type="match status" value="1"/>
</dbReference>
<dbReference type="RefSeq" id="WP_340267196.1">
    <property type="nucleotide sequence ID" value="NZ_JBBEOG010000001.1"/>
</dbReference>
<dbReference type="InterPro" id="IPR022791">
    <property type="entry name" value="L-PG_synthase/AglD"/>
</dbReference>
<dbReference type="Proteomes" id="UP001596122">
    <property type="component" value="Unassembled WGS sequence"/>
</dbReference>
<keyword evidence="2" id="KW-1003">Cell membrane</keyword>
<evidence type="ECO:0000256" key="1">
    <source>
        <dbReference type="ARBA" id="ARBA00004651"/>
    </source>
</evidence>
<evidence type="ECO:0000256" key="5">
    <source>
        <dbReference type="ARBA" id="ARBA00023136"/>
    </source>
</evidence>
<protein>
    <submittedName>
        <fullName evidence="7">Lysylphosphatidylglycerol synthase domain-containing protein</fullName>
    </submittedName>
</protein>
<evidence type="ECO:0000313" key="7">
    <source>
        <dbReference type="EMBL" id="MFC5380248.1"/>
    </source>
</evidence>
<feature type="transmembrane region" description="Helical" evidence="6">
    <location>
        <begin position="127"/>
        <end position="149"/>
    </location>
</feature>
<reference evidence="8" key="1">
    <citation type="journal article" date="2019" name="Int. J. Syst. Evol. Microbiol.">
        <title>The Global Catalogue of Microorganisms (GCM) 10K type strain sequencing project: providing services to taxonomists for standard genome sequencing and annotation.</title>
        <authorList>
            <consortium name="The Broad Institute Genomics Platform"/>
            <consortium name="The Broad Institute Genome Sequencing Center for Infectious Disease"/>
            <person name="Wu L."/>
            <person name="Ma J."/>
        </authorList>
    </citation>
    <scope>NUCLEOTIDE SEQUENCE [LARGE SCALE GENOMIC DNA]</scope>
    <source>
        <strain evidence="8">CCUG 43114</strain>
    </source>
</reference>
<accession>A0ABW0GK49</accession>
<evidence type="ECO:0000313" key="8">
    <source>
        <dbReference type="Proteomes" id="UP001596122"/>
    </source>
</evidence>
<evidence type="ECO:0000256" key="2">
    <source>
        <dbReference type="ARBA" id="ARBA00022475"/>
    </source>
</evidence>
<proteinExistence type="predicted"/>
<feature type="transmembrane region" description="Helical" evidence="6">
    <location>
        <begin position="161"/>
        <end position="186"/>
    </location>
</feature>